<reference evidence="3" key="1">
    <citation type="submission" date="2021-10" db="EMBL/GenBank/DDBJ databases">
        <title>Anaerobic single-cell dispensing facilitates the cultivation of human gut bacteria.</title>
        <authorList>
            <person name="Afrizal A."/>
        </authorList>
    </citation>
    <scope>NUCLEOTIDE SEQUENCE</scope>
    <source>
        <strain evidence="3">CLA-AA-H204</strain>
    </source>
</reference>
<dbReference type="InterPro" id="IPR035421">
    <property type="entry name" value="Terminase_6C"/>
</dbReference>
<comment type="caution">
    <text evidence="3">The sequence shown here is derived from an EMBL/GenBank/DDBJ whole genome shotgun (WGS) entry which is preliminary data.</text>
</comment>
<dbReference type="AlphaFoldDB" id="A0AAW4WD07"/>
<dbReference type="Pfam" id="PF03237">
    <property type="entry name" value="Terminase_6N"/>
    <property type="match status" value="1"/>
</dbReference>
<dbReference type="EMBL" id="JAJEQW010000010">
    <property type="protein sequence ID" value="MCC2242646.1"/>
    <property type="molecule type" value="Genomic_DNA"/>
</dbReference>
<protein>
    <submittedName>
        <fullName evidence="3">Phage terminase large subunit</fullName>
    </submittedName>
</protein>
<dbReference type="InterPro" id="IPR027417">
    <property type="entry name" value="P-loop_NTPase"/>
</dbReference>
<evidence type="ECO:0000313" key="4">
    <source>
        <dbReference type="Proteomes" id="UP001198893"/>
    </source>
</evidence>
<evidence type="ECO:0000259" key="2">
    <source>
        <dbReference type="Pfam" id="PF17289"/>
    </source>
</evidence>
<dbReference type="Proteomes" id="UP001198893">
    <property type="component" value="Unassembled WGS sequence"/>
</dbReference>
<organism evidence="3 4">
    <name type="scientific">Roseburia amylophila</name>
    <dbReference type="NCBI Taxonomy" id="2981794"/>
    <lineage>
        <taxon>Bacteria</taxon>
        <taxon>Bacillati</taxon>
        <taxon>Bacillota</taxon>
        <taxon>Clostridia</taxon>
        <taxon>Lachnospirales</taxon>
        <taxon>Lachnospiraceae</taxon>
        <taxon>Roseburia</taxon>
    </lineage>
</organism>
<dbReference type="InterPro" id="IPR006517">
    <property type="entry name" value="Phage_terminase_lsu-like_C"/>
</dbReference>
<name>A0AAW4WD07_9FIRM</name>
<accession>A0AAW4WD07</accession>
<dbReference type="Pfam" id="PF17289">
    <property type="entry name" value="Terminase_6C"/>
    <property type="match status" value="1"/>
</dbReference>
<gene>
    <name evidence="3" type="primary">terL</name>
    <name evidence="3" type="ORF">LKD47_10090</name>
</gene>
<feature type="domain" description="Terminase large subunit gp17-like C-terminal" evidence="2">
    <location>
        <begin position="298"/>
        <end position="449"/>
    </location>
</feature>
<proteinExistence type="predicted"/>
<evidence type="ECO:0000256" key="1">
    <source>
        <dbReference type="ARBA" id="ARBA00022612"/>
    </source>
</evidence>
<keyword evidence="1" id="KW-1188">Viral release from host cell</keyword>
<sequence length="474" mass="53809">MCQKRRRTATSRVIRPQKGPQEKFLATSADIAIYGGAAGGGKTYALLMEPLRYIYTKGYRAVIFRKSYTQINASGGLWDESTSMYVGIHGAIPTKSPKYHWRFAKKAVLYFDYLGRDDDLNRWQGSQITFIGFDELTHFSERQFFYMLSRNRSTCGVKPYVRATCNPDADSWVARFIAWWIDQDTGYPIKERSGKVRYMARVQNEIIWGDTRQELIDSGIEPTDIKSVTFIASTLQDNKILMEKDPSYMANLKALPIVEKERLLYGNWKIKAAAGLFYQRTQVTMIETLPNDIYLWARGWDLAATSEDENGEPAYTAGVLIGKRKCGRWVIVDVINKRLSASEVRKLIKITCQTDKARYGRVIERLPQDPGQAGKEQAQSYIKMLAGFTVKALPESGSKESRAEPLAAQWQAGNVDVLIADWNEPYFNQLESFPESKFKDMVDASSSAFIEIENGASYSAPGTDNLGKNSYWRK</sequence>
<dbReference type="Gene3D" id="3.40.50.300">
    <property type="entry name" value="P-loop containing nucleotide triphosphate hydrolases"/>
    <property type="match status" value="1"/>
</dbReference>
<dbReference type="NCBIfam" id="TIGR01630">
    <property type="entry name" value="psiM2_ORF9"/>
    <property type="match status" value="1"/>
</dbReference>
<evidence type="ECO:0000313" key="3">
    <source>
        <dbReference type="EMBL" id="MCC2242646.1"/>
    </source>
</evidence>